<dbReference type="InterPro" id="IPR036179">
    <property type="entry name" value="Ig-like_dom_sf"/>
</dbReference>
<protein>
    <recommendedName>
        <fullName evidence="2">Ig-like domain-containing protein</fullName>
    </recommendedName>
</protein>
<dbReference type="Proteomes" id="UP000314980">
    <property type="component" value="Unassembled WGS sequence"/>
</dbReference>
<evidence type="ECO:0000256" key="1">
    <source>
        <dbReference type="SAM" id="Phobius"/>
    </source>
</evidence>
<keyword evidence="1" id="KW-0812">Transmembrane</keyword>
<dbReference type="Gene3D" id="2.60.40.10">
    <property type="entry name" value="Immunoglobulins"/>
    <property type="match status" value="1"/>
</dbReference>
<dbReference type="InterPro" id="IPR013106">
    <property type="entry name" value="Ig_V-set"/>
</dbReference>
<reference evidence="3" key="2">
    <citation type="submission" date="2025-08" db="UniProtKB">
        <authorList>
            <consortium name="Ensembl"/>
        </authorList>
    </citation>
    <scope>IDENTIFICATION</scope>
</reference>
<keyword evidence="4" id="KW-1185">Reference proteome</keyword>
<dbReference type="InterPro" id="IPR013783">
    <property type="entry name" value="Ig-like_fold"/>
</dbReference>
<dbReference type="Ensembl" id="ENSLCAT00010019374.1">
    <property type="protein sequence ID" value="ENSLCAP00010018967.1"/>
    <property type="gene ID" value="ENSLCAG00010008969.1"/>
</dbReference>
<keyword evidence="1" id="KW-0472">Membrane</keyword>
<proteinExistence type="predicted"/>
<reference evidence="3" key="3">
    <citation type="submission" date="2025-09" db="UniProtKB">
        <authorList>
            <consortium name="Ensembl"/>
        </authorList>
    </citation>
    <scope>IDENTIFICATION</scope>
</reference>
<reference evidence="4" key="1">
    <citation type="submission" date="2015-09" db="EMBL/GenBank/DDBJ databases">
        <authorList>
            <person name="Sai Rama Sridatta P."/>
        </authorList>
    </citation>
    <scope>NUCLEOTIDE SEQUENCE [LARGE SCALE GENOMIC DNA]</scope>
</reference>
<sequence length="169" mass="19081">CLIAACKLLCDMQKLNLVALCSNIMIKCTSSFRASTKENIVQKLFDWKKDGQKEVFLYDAGIHYNNGRPGQDEQFKGRVSHFQEQLKYGNASIIIRDIKIEDRGNYTCAFPRLKPEVKIFSNLLLWIPGILVGIVIGISLTVVAVKHCEMCQKYSNSYKGSNLLVSLCL</sequence>
<dbReference type="Pfam" id="PF07686">
    <property type="entry name" value="V-set"/>
    <property type="match status" value="1"/>
</dbReference>
<feature type="domain" description="Ig-like" evidence="2">
    <location>
        <begin position="22"/>
        <end position="108"/>
    </location>
</feature>
<keyword evidence="1" id="KW-1133">Transmembrane helix</keyword>
<evidence type="ECO:0000313" key="3">
    <source>
        <dbReference type="Ensembl" id="ENSLCAP00010018967.1"/>
    </source>
</evidence>
<evidence type="ECO:0000313" key="4">
    <source>
        <dbReference type="Proteomes" id="UP000314980"/>
    </source>
</evidence>
<dbReference type="PROSITE" id="PS50835">
    <property type="entry name" value="IG_LIKE"/>
    <property type="match status" value="1"/>
</dbReference>
<evidence type="ECO:0000259" key="2">
    <source>
        <dbReference type="PROSITE" id="PS50835"/>
    </source>
</evidence>
<name>A0A4W6D2L7_LATCA</name>
<organism evidence="3 4">
    <name type="scientific">Lates calcarifer</name>
    <name type="common">Barramundi</name>
    <name type="synonym">Holocentrus calcarifer</name>
    <dbReference type="NCBI Taxonomy" id="8187"/>
    <lineage>
        <taxon>Eukaryota</taxon>
        <taxon>Metazoa</taxon>
        <taxon>Chordata</taxon>
        <taxon>Craniata</taxon>
        <taxon>Vertebrata</taxon>
        <taxon>Euteleostomi</taxon>
        <taxon>Actinopterygii</taxon>
        <taxon>Neopterygii</taxon>
        <taxon>Teleostei</taxon>
        <taxon>Neoteleostei</taxon>
        <taxon>Acanthomorphata</taxon>
        <taxon>Carangaria</taxon>
        <taxon>Carangaria incertae sedis</taxon>
        <taxon>Centropomidae</taxon>
        <taxon>Lates</taxon>
    </lineage>
</organism>
<dbReference type="AlphaFoldDB" id="A0A4W6D2L7"/>
<feature type="transmembrane region" description="Helical" evidence="1">
    <location>
        <begin position="123"/>
        <end position="145"/>
    </location>
</feature>
<dbReference type="SUPFAM" id="SSF48726">
    <property type="entry name" value="Immunoglobulin"/>
    <property type="match status" value="1"/>
</dbReference>
<dbReference type="GeneTree" id="ENSGT01030000236452"/>
<dbReference type="InParanoid" id="A0A4W6D2L7"/>
<accession>A0A4W6D2L7</accession>
<dbReference type="InterPro" id="IPR007110">
    <property type="entry name" value="Ig-like_dom"/>
</dbReference>